<dbReference type="AlphaFoldDB" id="A0A919IWF2"/>
<dbReference type="EMBL" id="BOMH01000093">
    <property type="protein sequence ID" value="GID71023.1"/>
    <property type="molecule type" value="Genomic_DNA"/>
</dbReference>
<dbReference type="Proteomes" id="UP000619479">
    <property type="component" value="Unassembled WGS sequence"/>
</dbReference>
<dbReference type="Gene3D" id="3.40.50.720">
    <property type="entry name" value="NAD(P)-binding Rossmann-like Domain"/>
    <property type="match status" value="1"/>
</dbReference>
<evidence type="ECO:0000313" key="1">
    <source>
        <dbReference type="EMBL" id="GID71023.1"/>
    </source>
</evidence>
<dbReference type="SUPFAM" id="SSF51735">
    <property type="entry name" value="NAD(P)-binding Rossmann-fold domains"/>
    <property type="match status" value="1"/>
</dbReference>
<comment type="caution">
    <text evidence="1">The sequence shown here is derived from an EMBL/GenBank/DDBJ whole genome shotgun (WGS) entry which is preliminary data.</text>
</comment>
<proteinExistence type="predicted"/>
<sequence length="380" mass="39304">MQTLTAPAAGAEGLEATSATLTYFGVNVARRVGLTPADVRSRFDDSPFVNAFMSTPFGGAAIITLPLTYIEMVRDPAGAVRYAQAGLDLAQQLGARHVSLAGLLASAMDYGNRLDAPPGVLTTGHATTVASVLKTTAAVLATAGRSWADETVTVLGMGSIGQATAEAALAVLGKPGRLLLGDLAAKEPSVRELGARLEALHPGLDWSFVNPTGAEGELYESTLVIGCTSTPNVLQVDRLRPGCVVVDDSVPHCFDVDRAYARSAEAGDLILANGGLLHLPQRFPVRSYAPPLLHEGLGWPAGLDQGETLTSCFLSPLLMALEPALPATVGLGVPTSAVLANIEVLDRLGITAPPIRCGGRSPSAGYLAAFADRFGGRSRS</sequence>
<reference evidence="1" key="1">
    <citation type="submission" date="2021-01" db="EMBL/GenBank/DDBJ databases">
        <title>Whole genome shotgun sequence of Actinoplanes cyaneus NBRC 14990.</title>
        <authorList>
            <person name="Komaki H."/>
            <person name="Tamura T."/>
        </authorList>
    </citation>
    <scope>NUCLEOTIDE SEQUENCE</scope>
    <source>
        <strain evidence="1">NBRC 14990</strain>
    </source>
</reference>
<evidence type="ECO:0000313" key="2">
    <source>
        <dbReference type="Proteomes" id="UP000619479"/>
    </source>
</evidence>
<name>A0A919IWF2_9ACTN</name>
<dbReference type="InterPro" id="IPR036291">
    <property type="entry name" value="NAD(P)-bd_dom_sf"/>
</dbReference>
<organism evidence="1 2">
    <name type="scientific">Actinoplanes cyaneus</name>
    <dbReference type="NCBI Taxonomy" id="52696"/>
    <lineage>
        <taxon>Bacteria</taxon>
        <taxon>Bacillati</taxon>
        <taxon>Actinomycetota</taxon>
        <taxon>Actinomycetes</taxon>
        <taxon>Micromonosporales</taxon>
        <taxon>Micromonosporaceae</taxon>
        <taxon>Actinoplanes</taxon>
    </lineage>
</organism>
<accession>A0A919IWF2</accession>
<gene>
    <name evidence="1" type="ORF">Acy02nite_89040</name>
</gene>
<protein>
    <submittedName>
        <fullName evidence="1">Uncharacterized protein</fullName>
    </submittedName>
</protein>
<keyword evidence="2" id="KW-1185">Reference proteome</keyword>